<feature type="non-terminal residue" evidence="2">
    <location>
        <position position="1"/>
    </location>
</feature>
<accession>A0A392STM3</accession>
<sequence length="69" mass="6962">PGWQPSVGEKSVVVPNPSCNASHINSQPSPVQSLYTGAAGRCEVEPDAAAAVALVVAVVLLLSVLPVTL</sequence>
<organism evidence="2 3">
    <name type="scientific">Trifolium medium</name>
    <dbReference type="NCBI Taxonomy" id="97028"/>
    <lineage>
        <taxon>Eukaryota</taxon>
        <taxon>Viridiplantae</taxon>
        <taxon>Streptophyta</taxon>
        <taxon>Embryophyta</taxon>
        <taxon>Tracheophyta</taxon>
        <taxon>Spermatophyta</taxon>
        <taxon>Magnoliopsida</taxon>
        <taxon>eudicotyledons</taxon>
        <taxon>Gunneridae</taxon>
        <taxon>Pentapetalae</taxon>
        <taxon>rosids</taxon>
        <taxon>fabids</taxon>
        <taxon>Fabales</taxon>
        <taxon>Fabaceae</taxon>
        <taxon>Papilionoideae</taxon>
        <taxon>50 kb inversion clade</taxon>
        <taxon>NPAAA clade</taxon>
        <taxon>Hologalegina</taxon>
        <taxon>IRL clade</taxon>
        <taxon>Trifolieae</taxon>
        <taxon>Trifolium</taxon>
    </lineage>
</organism>
<evidence type="ECO:0000313" key="3">
    <source>
        <dbReference type="Proteomes" id="UP000265520"/>
    </source>
</evidence>
<keyword evidence="1" id="KW-1133">Transmembrane helix</keyword>
<feature type="transmembrane region" description="Helical" evidence="1">
    <location>
        <begin position="48"/>
        <end position="67"/>
    </location>
</feature>
<keyword evidence="1" id="KW-0472">Membrane</keyword>
<name>A0A392STM3_9FABA</name>
<keyword evidence="3" id="KW-1185">Reference proteome</keyword>
<proteinExistence type="predicted"/>
<evidence type="ECO:0000256" key="1">
    <source>
        <dbReference type="SAM" id="Phobius"/>
    </source>
</evidence>
<dbReference type="EMBL" id="LXQA010436981">
    <property type="protein sequence ID" value="MCI51767.1"/>
    <property type="molecule type" value="Genomic_DNA"/>
</dbReference>
<keyword evidence="1" id="KW-0812">Transmembrane</keyword>
<protein>
    <submittedName>
        <fullName evidence="2">Uncharacterized protein</fullName>
    </submittedName>
</protein>
<reference evidence="2 3" key="1">
    <citation type="journal article" date="2018" name="Front. Plant Sci.">
        <title>Red Clover (Trifolium pratense) and Zigzag Clover (T. medium) - A Picture of Genomic Similarities and Differences.</title>
        <authorList>
            <person name="Dluhosova J."/>
            <person name="Istvanek J."/>
            <person name="Nedelnik J."/>
            <person name="Repkova J."/>
        </authorList>
    </citation>
    <scope>NUCLEOTIDE SEQUENCE [LARGE SCALE GENOMIC DNA]</scope>
    <source>
        <strain evidence="3">cv. 10/8</strain>
        <tissue evidence="2">Leaf</tissue>
    </source>
</reference>
<dbReference type="Proteomes" id="UP000265520">
    <property type="component" value="Unassembled WGS sequence"/>
</dbReference>
<dbReference type="AlphaFoldDB" id="A0A392STM3"/>
<evidence type="ECO:0000313" key="2">
    <source>
        <dbReference type="EMBL" id="MCI51767.1"/>
    </source>
</evidence>
<comment type="caution">
    <text evidence="2">The sequence shown here is derived from an EMBL/GenBank/DDBJ whole genome shotgun (WGS) entry which is preliminary data.</text>
</comment>